<sequence>MGQREHTHHAGRREQASADAQVLRLGHHLRLGEIDLIPDDDLHIVGDGLQEVTDLYGHGG</sequence>
<comment type="caution">
    <text evidence="1">The sequence shown here is derived from an EMBL/GenBank/DDBJ whole genome shotgun (WGS) entry which is preliminary data.</text>
</comment>
<accession>A0A644Y6E2</accession>
<dbReference type="AlphaFoldDB" id="A0A644Y6E2"/>
<organism evidence="1">
    <name type="scientific">bioreactor metagenome</name>
    <dbReference type="NCBI Taxonomy" id="1076179"/>
    <lineage>
        <taxon>unclassified sequences</taxon>
        <taxon>metagenomes</taxon>
        <taxon>ecological metagenomes</taxon>
    </lineage>
</organism>
<reference evidence="1" key="1">
    <citation type="submission" date="2019-08" db="EMBL/GenBank/DDBJ databases">
        <authorList>
            <person name="Kucharzyk K."/>
            <person name="Murdoch R.W."/>
            <person name="Higgins S."/>
            <person name="Loffler F."/>
        </authorList>
    </citation>
    <scope>NUCLEOTIDE SEQUENCE</scope>
</reference>
<dbReference type="EMBL" id="VSSQ01004194">
    <property type="protein sequence ID" value="MPM24142.1"/>
    <property type="molecule type" value="Genomic_DNA"/>
</dbReference>
<protein>
    <submittedName>
        <fullName evidence="1">Uncharacterized protein</fullName>
    </submittedName>
</protein>
<evidence type="ECO:0000313" key="1">
    <source>
        <dbReference type="EMBL" id="MPM24142.1"/>
    </source>
</evidence>
<gene>
    <name evidence="1" type="ORF">SDC9_70623</name>
</gene>
<name>A0A644Y6E2_9ZZZZ</name>
<proteinExistence type="predicted"/>